<keyword evidence="2" id="KW-1003">Cell membrane</keyword>
<evidence type="ECO:0000256" key="3">
    <source>
        <dbReference type="SAM" id="Phobius"/>
    </source>
</evidence>
<dbReference type="AlphaFoldDB" id="A0A5D4FW27"/>
<feature type="transmembrane region" description="Helical" evidence="3">
    <location>
        <begin position="175"/>
        <end position="197"/>
    </location>
</feature>
<reference evidence="4 5" key="1">
    <citation type="submission" date="2019-08" db="EMBL/GenBank/DDBJ databases">
        <title>Draft genome of C. urealyticum strain VH4248.</title>
        <authorList>
            <person name="Navas J."/>
        </authorList>
    </citation>
    <scope>NUCLEOTIDE SEQUENCE [LARGE SCALE GENOMIC DNA]</scope>
    <source>
        <strain evidence="4 5">VH4248</strain>
    </source>
</reference>
<organism evidence="4 5">
    <name type="scientific">Corynebacterium urealyticum</name>
    <dbReference type="NCBI Taxonomy" id="43771"/>
    <lineage>
        <taxon>Bacteria</taxon>
        <taxon>Bacillati</taxon>
        <taxon>Actinomycetota</taxon>
        <taxon>Actinomycetes</taxon>
        <taxon>Mycobacteriales</taxon>
        <taxon>Corynebacteriaceae</taxon>
        <taxon>Corynebacterium</taxon>
    </lineage>
</organism>
<feature type="transmembrane region" description="Helical" evidence="3">
    <location>
        <begin position="98"/>
        <end position="119"/>
    </location>
</feature>
<dbReference type="InterPro" id="IPR003784">
    <property type="entry name" value="BioY"/>
</dbReference>
<proteinExistence type="inferred from homology"/>
<dbReference type="GO" id="GO:0015225">
    <property type="term" value="F:biotin transmembrane transporter activity"/>
    <property type="evidence" value="ECO:0007669"/>
    <property type="project" value="UniProtKB-UniRule"/>
</dbReference>
<dbReference type="Gene3D" id="1.10.1760.20">
    <property type="match status" value="1"/>
</dbReference>
<comment type="similarity">
    <text evidence="1 2">Belongs to the BioY family.</text>
</comment>
<name>A0A5D4FW27_9CORY</name>
<keyword evidence="2 3" id="KW-0472">Membrane</keyword>
<comment type="subcellular location">
    <subcellularLocation>
        <location evidence="2">Cell membrane</location>
        <topology evidence="2">Multi-pass membrane protein</topology>
    </subcellularLocation>
</comment>
<evidence type="ECO:0000256" key="1">
    <source>
        <dbReference type="ARBA" id="ARBA00010692"/>
    </source>
</evidence>
<dbReference type="PIRSF" id="PIRSF016661">
    <property type="entry name" value="BioY"/>
    <property type="match status" value="1"/>
</dbReference>
<feature type="transmembrane region" description="Helical" evidence="3">
    <location>
        <begin position="131"/>
        <end position="155"/>
    </location>
</feature>
<protein>
    <recommendedName>
        <fullName evidence="2">Biotin transporter</fullName>
    </recommendedName>
</protein>
<dbReference type="PANTHER" id="PTHR34295">
    <property type="entry name" value="BIOTIN TRANSPORTER BIOY"/>
    <property type="match status" value="1"/>
</dbReference>
<comment type="caution">
    <text evidence="4">The sequence shown here is derived from an EMBL/GenBank/DDBJ whole genome shotgun (WGS) entry which is preliminary data.</text>
</comment>
<dbReference type="PANTHER" id="PTHR34295:SF1">
    <property type="entry name" value="BIOTIN TRANSPORTER BIOY"/>
    <property type="match status" value="1"/>
</dbReference>
<dbReference type="RefSeq" id="WP_148811663.1">
    <property type="nucleotide sequence ID" value="NZ_VSZI01000001.1"/>
</dbReference>
<accession>A0A5D4FW27</accession>
<dbReference type="GO" id="GO:0005886">
    <property type="term" value="C:plasma membrane"/>
    <property type="evidence" value="ECO:0007669"/>
    <property type="project" value="UniProtKB-SubCell"/>
</dbReference>
<dbReference type="Proteomes" id="UP000324726">
    <property type="component" value="Unassembled WGS sequence"/>
</dbReference>
<dbReference type="EMBL" id="VSZI01000001">
    <property type="protein sequence ID" value="TYR20002.1"/>
    <property type="molecule type" value="Genomic_DNA"/>
</dbReference>
<feature type="transmembrane region" description="Helical" evidence="3">
    <location>
        <begin position="53"/>
        <end position="78"/>
    </location>
</feature>
<evidence type="ECO:0000313" key="5">
    <source>
        <dbReference type="Proteomes" id="UP000324726"/>
    </source>
</evidence>
<sequence length="210" mass="21729">MFNDLLICPTMKTLNVRDLGAIVAFAALTIALGAVTVPVGFTGVPIVLQNMGVILTAMILGCLRGGLSISLFVGVGLVGVPNLAGWSPTISAISGPSIGYIVGYIFAAFIVGAISQAILGRRNRTDQPGQSWSSIVGLTIAGVIGMAVMYLFGSVGLMFRLGLDFPGALVSNTPFILPDLIKCIAAAVITFGVFRAVPHLVPAANLRSRN</sequence>
<feature type="transmembrane region" description="Helical" evidence="3">
    <location>
        <begin position="20"/>
        <end position="41"/>
    </location>
</feature>
<keyword evidence="3" id="KW-1133">Transmembrane helix</keyword>
<keyword evidence="3" id="KW-0812">Transmembrane</keyword>
<evidence type="ECO:0000313" key="4">
    <source>
        <dbReference type="EMBL" id="TYR20002.1"/>
    </source>
</evidence>
<gene>
    <name evidence="4" type="ORF">FYJ87_03140</name>
</gene>
<keyword evidence="2" id="KW-0813">Transport</keyword>
<evidence type="ECO:0000256" key="2">
    <source>
        <dbReference type="PIRNR" id="PIRNR016661"/>
    </source>
</evidence>
<dbReference type="Pfam" id="PF02632">
    <property type="entry name" value="BioY"/>
    <property type="match status" value="1"/>
</dbReference>